<name>A0A2V5HA36_ASPV1</name>
<proteinExistence type="predicted"/>
<dbReference type="Proteomes" id="UP000249829">
    <property type="component" value="Unassembled WGS sequence"/>
</dbReference>
<evidence type="ECO:0000256" key="1">
    <source>
        <dbReference type="SAM" id="MobiDB-lite"/>
    </source>
</evidence>
<dbReference type="EMBL" id="KZ825137">
    <property type="protein sequence ID" value="PYI19132.1"/>
    <property type="molecule type" value="Genomic_DNA"/>
</dbReference>
<keyword evidence="2" id="KW-0472">Membrane</keyword>
<dbReference type="AlphaFoldDB" id="A0A2V5HA36"/>
<accession>A0A2V5HA36</accession>
<feature type="compositionally biased region" description="Low complexity" evidence="1">
    <location>
        <begin position="42"/>
        <end position="52"/>
    </location>
</feature>
<feature type="transmembrane region" description="Helical" evidence="2">
    <location>
        <begin position="133"/>
        <end position="153"/>
    </location>
</feature>
<evidence type="ECO:0000256" key="2">
    <source>
        <dbReference type="SAM" id="Phobius"/>
    </source>
</evidence>
<keyword evidence="2" id="KW-0812">Transmembrane</keyword>
<evidence type="ECO:0000313" key="4">
    <source>
        <dbReference type="Proteomes" id="UP000249829"/>
    </source>
</evidence>
<organism evidence="3 4">
    <name type="scientific">Aspergillus violaceofuscus (strain CBS 115571)</name>
    <dbReference type="NCBI Taxonomy" id="1450538"/>
    <lineage>
        <taxon>Eukaryota</taxon>
        <taxon>Fungi</taxon>
        <taxon>Dikarya</taxon>
        <taxon>Ascomycota</taxon>
        <taxon>Pezizomycotina</taxon>
        <taxon>Eurotiomycetes</taxon>
        <taxon>Eurotiomycetidae</taxon>
        <taxon>Eurotiales</taxon>
        <taxon>Aspergillaceae</taxon>
        <taxon>Aspergillus</taxon>
    </lineage>
</organism>
<gene>
    <name evidence="3" type="ORF">BO99DRAFT_473809</name>
</gene>
<sequence>MSPYLHRLTPSIPDNNVQLTPLAKPDPSTPAPRLNITKPKSKSSSKSNPAKPITHHPKNQKRSIWEKLLRSEQSLAYVGWPNKGGGGLTLTMTAAGWLKTQALLLTPTRARHVPAREMLCASTFFSPPLPLPLLLLLILLLPPCLYTTTLPLVRKSSMQMQGERTLQTQGVQSSPAG</sequence>
<protein>
    <submittedName>
        <fullName evidence="3">Uncharacterized protein</fullName>
    </submittedName>
</protein>
<feature type="region of interest" description="Disordered" evidence="1">
    <location>
        <begin position="1"/>
        <end position="61"/>
    </location>
</feature>
<reference evidence="3 4" key="1">
    <citation type="submission" date="2018-02" db="EMBL/GenBank/DDBJ databases">
        <title>The genomes of Aspergillus section Nigri reveals drivers in fungal speciation.</title>
        <authorList>
            <consortium name="DOE Joint Genome Institute"/>
            <person name="Vesth T.C."/>
            <person name="Nybo J."/>
            <person name="Theobald S."/>
            <person name="Brandl J."/>
            <person name="Frisvad J.C."/>
            <person name="Nielsen K.F."/>
            <person name="Lyhne E.K."/>
            <person name="Kogle M.E."/>
            <person name="Kuo A."/>
            <person name="Riley R."/>
            <person name="Clum A."/>
            <person name="Nolan M."/>
            <person name="Lipzen A."/>
            <person name="Salamov A."/>
            <person name="Henrissat B."/>
            <person name="Wiebenga A."/>
            <person name="De vries R.P."/>
            <person name="Grigoriev I.V."/>
            <person name="Mortensen U.H."/>
            <person name="Andersen M.R."/>
            <person name="Baker S.E."/>
        </authorList>
    </citation>
    <scope>NUCLEOTIDE SEQUENCE [LARGE SCALE GENOMIC DNA]</scope>
    <source>
        <strain evidence="3 4">CBS 115571</strain>
    </source>
</reference>
<evidence type="ECO:0000313" key="3">
    <source>
        <dbReference type="EMBL" id="PYI19132.1"/>
    </source>
</evidence>
<keyword evidence="2" id="KW-1133">Transmembrane helix</keyword>
<keyword evidence="4" id="KW-1185">Reference proteome</keyword>